<gene>
    <name evidence="3" type="ORF">GLP15_4499</name>
</gene>
<organism evidence="3 4">
    <name type="scientific">Giardia intestinalis (strain P15)</name>
    <name type="common">Giardia lamblia</name>
    <dbReference type="NCBI Taxonomy" id="658858"/>
    <lineage>
        <taxon>Eukaryota</taxon>
        <taxon>Metamonada</taxon>
        <taxon>Diplomonadida</taxon>
        <taxon>Hexamitidae</taxon>
        <taxon>Giardiinae</taxon>
        <taxon>Giardia</taxon>
    </lineage>
</organism>
<feature type="region of interest" description="Disordered" evidence="1">
    <location>
        <begin position="1567"/>
        <end position="1597"/>
    </location>
</feature>
<dbReference type="Proteomes" id="UP000008974">
    <property type="component" value="Unassembled WGS sequence"/>
</dbReference>
<dbReference type="OMA" id="REEHICI"/>
<dbReference type="VEuPathDB" id="GiardiaDB:GLP15_4499"/>
<dbReference type="Pfam" id="PF12234">
    <property type="entry name" value="Rav1p_C"/>
    <property type="match status" value="1"/>
</dbReference>
<reference evidence="3 4" key="1">
    <citation type="journal article" date="2010" name="BMC Genomics">
        <title>Genome analysis and comparative genomics of a Giardia intestinalis assemblage E isolate.</title>
        <authorList>
            <person name="Jerlstrom-Hultqvist J."/>
            <person name="Franzen O."/>
            <person name="Ankarklev J."/>
            <person name="Xu F."/>
            <person name="Nohynkova E."/>
            <person name="Andersson J.O."/>
            <person name="Svard S.G."/>
            <person name="Andersson B."/>
        </authorList>
    </citation>
    <scope>NUCLEOTIDE SEQUENCE [LARGE SCALE GENOMIC DNA]</scope>
    <source>
        <strain evidence="3 4">P15</strain>
    </source>
</reference>
<feature type="compositionally biased region" description="Basic residues" evidence="1">
    <location>
        <begin position="2225"/>
        <end position="2238"/>
    </location>
</feature>
<evidence type="ECO:0000259" key="2">
    <source>
        <dbReference type="Pfam" id="PF12234"/>
    </source>
</evidence>
<feature type="domain" description="RAVE complex protein Rav1 C-terminal" evidence="2">
    <location>
        <begin position="1062"/>
        <end position="1191"/>
    </location>
</feature>
<dbReference type="EMBL" id="ACVC01000687">
    <property type="protein sequence ID" value="EFO60848.1"/>
    <property type="molecule type" value="Genomic_DNA"/>
</dbReference>
<sequence>MASLATSQFMFHDDTIDILVGNRVVNNVQLTNSCILALHRIGKFDVPQVFAVYISSEEPGLHSILFRLSTIKDVATLVPLMRIDISSIISNHPGLTVSHLFPEHTKILLYLREEHICIQFSPSCIIYANMRLSHRVDTGGVYRFVLPSTASCMLNIPNPEHITSMDVNEYLYACVGNALLRTKTPINLHILSRRQTPMMFKRVATLSTPGEYVCLHRSILSNSTLSEIDTHRPGYKHAATLLERPIDIAPLSQKPSQQLQSTYPPLPSSLSTYRCQKEISVVSHPATSSTTIIKHYIMNISGSSQTPVFLIGTLVHDTTGCFSFFSINIYTLSQVPMSDWKRYTKNEMTSASMFRLCKTVGRINLDELCTYRFPLATETEMKPQQLGSPSLCYTKTYLDNFILSPLRAINNSFFFSMSFVARYTDTDTFRFFYAFQVNCESANIRLVMKQIYLSVPRAPDCNEFALTEQTIVNNTIAGVHLVSFISDKSENLLYIHDNTKVYFIMMFNEKIKFVSGRGLTLFIYSYANNERDVFNIYNLTLSEHSASFSMDGLETQEHGGLFEAVSYKYVSRYSVGLAATFLRLVGFGRNLMMIQGIAGAATPCGNRTGKLDGELIKITIFSEKDEKYSSSSKYLVLPRTSRDPSETSLKHALFTSFERYGQLYIAFCIEHAADNTVQMTGGTLKMDSLARIASTASITRTSSITTTGSDHSTESLLTIPSDLSDSFVKTPSGLKNPDTLSGFPCPNIDTHLDQHTRSTFIIRDFNLLTIVFTMSGRYLYSTGFQNLDYDNLPSTEKVTSDPSNDPRMSFFSSGVTQFRCLLRKSNLLPHRLFYVLPNDCLRLSFITPYEPRAPLQRHKIHVERFFLPFLSIATCFLSSTPSILRTYTAHLHTTLFRRFITNVLTSSHYLFNITLRDKLEPDTIMKYAFFNLYDVSVSISEFTSILLLSISQHYDYDSHLTNYIITKLLMSKDLPRDRLLPYLVTGVLCLTKQLGPKGSDSTSQNLAYDLPSWLETYLSADHVNVDYTLLTAHSGSVPRIFLPEAHVFKTGLLRILPSVYLRGLFIAIGDTEYRLSKVPNSVVTFYYVITNRLVVLANLYLRAQNTKVATFLKSYAYSGEDSTRSFEIARKNAFVLLTKCDYYMAAAWFILAADFEHMVTVLVDKRYMANIDLGLAVFRYLRDTMSDSFVKLTHSSSTFTITSSHLESMERVIFNSTIKEYVVTEDTENTESLSPQKHTVINLDRAEISRLSYKMSSSRIHKNIIDFTSHCMAAYDIIYYYFVLSQYEDSSEFLAAVITDVVAAIISFTQHTTLESGTAADMHEAISVVLHVLHNFIFLCFQCKMTNEIRSILNALYRLYSCNMFGPIEKLRILNLSMYILALSRRTFAAVEGLGSFLLLSDVKVSQRQLFNAFELSFVSLIHLHSNTLSTSLLYNAFLYFLNPSRYLGSNYASRMKELREQCNIAAEKELTATIKDGSSDSQSERFRHILSTFVFYLCLGFFTGDGKRAANLMWEKYQSEMADHALFAHLERRPSRFDIENVQLKEERVIRRRHLCAASRPNDYIDNNADFDNDNDEGSNSSYSYSDDDDDESCCEPVETNRKEKIMIGEKNQGEAKSYSKKRRCRLQTPEEIQYLCKTVHSYFKTIFSFTQSPRIIDHTTQILSSFETTILPVVNATIAAATSKEVHDVTDSLLKLISTLSTGDEASKQFLDSVHPGARVLQSESEYQSVVTSDRDGSSAIQQLLLKRRDNPTSASSDRELLKQPKHREKGVITISDMEVHTTMLSDAMSGLYDIPGEDGYDRTAHTPFAKHPILRRSLGFVIVTKNNTLMIEQYDTLLEFYSYLTLTPGGYTRYVPAAFNSALAATAHSISLSRKEASTMGFEMLSVFLTHGSNSLSYLVRHGLSATKRIEPMKFDCFLATHAQNSISDVRISNLFYILIALHEYTINNGSMLLFRNTMQSKYGIQIHLNQLMEKTSNCPYKDILPAYHAIFKEIQRNALTTDEVSYLEILEHAGPAFVERLLIAKKLILLEIYYIISRYKTVPIKESRIHHMRGAQDSASGALIPSTLITFLKNPFVCFLNGLLNHIFYSPRLALSATPIDVLHKTQISGCLAEDLLPVLKDTLFWQTYIAKDWKTSYVVSDRFFDSRLLKYCILLSKYILLYLYPSSILVFSIVQSNNSSSAAVISGAMASVDTFEECGATDESDSGTSFDGSSDAPPRSARRGRLRTRGRKDHPTKHMYDLKLVLEYTNVTSFIQTSENTFYLLVKSNYIIGVTLHKDGDEIATVSAPISTNFDSEKLIGGLDTINDLGVLFSKSMYSVFCKDGIVVPAVQNRNIKFGLTDASLSLKTAIIHDMALSTNFQALALVSYLECDSPDDAPPKLILATVNLLNCSIIDGIELEEEYIHIVLTKVRDIQILLLFGAKEYCILCKHVAGATDTYIKAEGGTLPEDARSALILAEALCEGNRVVYRLVYAAGRGAVKTHVITYHVNVV</sequence>
<accession>E1F9L4</accession>
<protein>
    <recommendedName>
        <fullName evidence="2">RAVE complex protein Rav1 C-terminal domain-containing protein</fullName>
    </recommendedName>
</protein>
<dbReference type="OrthoDB" id="342131at2759"/>
<feature type="region of interest" description="Disordered" evidence="1">
    <location>
        <begin position="2204"/>
        <end position="2238"/>
    </location>
</feature>
<evidence type="ECO:0000256" key="1">
    <source>
        <dbReference type="SAM" id="MobiDB-lite"/>
    </source>
</evidence>
<proteinExistence type="predicted"/>
<feature type="compositionally biased region" description="Low complexity" evidence="1">
    <location>
        <begin position="2211"/>
        <end position="2224"/>
    </location>
</feature>
<evidence type="ECO:0000313" key="3">
    <source>
        <dbReference type="EMBL" id="EFO60848.1"/>
    </source>
</evidence>
<comment type="caution">
    <text evidence="3">The sequence shown here is derived from an EMBL/GenBank/DDBJ whole genome shotgun (WGS) entry which is preliminary data.</text>
</comment>
<name>E1F9L4_GIAIA</name>
<dbReference type="InterPro" id="IPR022033">
    <property type="entry name" value="Rav1p_C"/>
</dbReference>
<evidence type="ECO:0000313" key="4">
    <source>
        <dbReference type="Proteomes" id="UP000008974"/>
    </source>
</evidence>